<accession>A0A9P6QZE7</accession>
<evidence type="ECO:0000313" key="1">
    <source>
        <dbReference type="EMBL" id="KAG0308999.1"/>
    </source>
</evidence>
<dbReference type="OrthoDB" id="10267127at2759"/>
<dbReference type="Pfam" id="PF08757">
    <property type="entry name" value="CotH"/>
    <property type="match status" value="1"/>
</dbReference>
<name>A0A9P6QZE7_9FUNG</name>
<dbReference type="AlphaFoldDB" id="A0A9P6QZE7"/>
<evidence type="ECO:0008006" key="3">
    <source>
        <dbReference type="Google" id="ProtNLM"/>
    </source>
</evidence>
<dbReference type="PANTHER" id="PTHR40050:SF1">
    <property type="entry name" value="INNER SPORE COAT PROTEIN H"/>
    <property type="match status" value="1"/>
</dbReference>
<dbReference type="EMBL" id="JAAAIP010001233">
    <property type="protein sequence ID" value="KAG0308999.1"/>
    <property type="molecule type" value="Genomic_DNA"/>
</dbReference>
<comment type="caution">
    <text evidence="1">The sequence shown here is derived from an EMBL/GenBank/DDBJ whole genome shotgun (WGS) entry which is preliminary data.</text>
</comment>
<reference evidence="1" key="1">
    <citation type="journal article" date="2020" name="Fungal Divers.">
        <title>Resolving the Mortierellaceae phylogeny through synthesis of multi-gene phylogenetics and phylogenomics.</title>
        <authorList>
            <person name="Vandepol N."/>
            <person name="Liber J."/>
            <person name="Desiro A."/>
            <person name="Na H."/>
            <person name="Kennedy M."/>
            <person name="Barry K."/>
            <person name="Grigoriev I.V."/>
            <person name="Miller A.N."/>
            <person name="O'Donnell K."/>
            <person name="Stajich J.E."/>
            <person name="Bonito G."/>
        </authorList>
    </citation>
    <scope>NUCLEOTIDE SEQUENCE</scope>
    <source>
        <strain evidence="1">REB-010B</strain>
    </source>
</reference>
<sequence length="533" mass="60537">MDLESNDPEDVTYNVVGFPDTDGGSFGVLIDGKITKLSTSPDTFPLWSGTAPGASVASNYQYVKLSKQGTLLTQEPFLRSLQNGSAKSTVNEFFLRQVTQTALPELPQVFDDVRPKPSKAFDHSQIATIHLTPDPNKFADMVADPVKNKDSIMAGFRFISANNTYSVNRVKLKISGRDTRPFKKLSLRIKFDNGETFFNRPIIKMRSGVFDPTMIREKLYIDILNAVGVRTTQGAWVRVYVNGNPYGFYLMVEDIEPPFLRETMHHGNIQPMKLGSLYKCCDTRPIPPEDEATLQFAGSKTTDYNENVYENQNFGASPTNDPMAQLILFLQDLHNYDPTLPGGEAFWNSRLDLDGFLRCMAMEYLGGNLDAYWYSGNNYFMYFNPTEARWQFIPTDFDSIFSDDNHSDVLTTFMKFAESRLTRPGKDHPLVTKLIFRDKDINARFKQILLGIVNGVFNPEVLEPRISAYEKMITDEVKWDYLLERSNNPGKTFDFTIEDFHNGITGSVKRGDFESKQGIKPWIQGREAYCNQG</sequence>
<proteinExistence type="predicted"/>
<organism evidence="1 2">
    <name type="scientific">Dissophora globulifera</name>
    <dbReference type="NCBI Taxonomy" id="979702"/>
    <lineage>
        <taxon>Eukaryota</taxon>
        <taxon>Fungi</taxon>
        <taxon>Fungi incertae sedis</taxon>
        <taxon>Mucoromycota</taxon>
        <taxon>Mortierellomycotina</taxon>
        <taxon>Mortierellomycetes</taxon>
        <taxon>Mortierellales</taxon>
        <taxon>Mortierellaceae</taxon>
        <taxon>Dissophora</taxon>
    </lineage>
</organism>
<dbReference type="Proteomes" id="UP000738325">
    <property type="component" value="Unassembled WGS sequence"/>
</dbReference>
<gene>
    <name evidence="1" type="ORF">BGZ99_001013</name>
</gene>
<evidence type="ECO:0000313" key="2">
    <source>
        <dbReference type="Proteomes" id="UP000738325"/>
    </source>
</evidence>
<keyword evidence="2" id="KW-1185">Reference proteome</keyword>
<protein>
    <recommendedName>
        <fullName evidence="3">Spore coat protein CotH</fullName>
    </recommendedName>
</protein>
<dbReference type="PANTHER" id="PTHR40050">
    <property type="entry name" value="INNER SPORE COAT PROTEIN H"/>
    <property type="match status" value="1"/>
</dbReference>
<dbReference type="InterPro" id="IPR014867">
    <property type="entry name" value="Spore_coat_CotH_CotH2/3/7"/>
</dbReference>